<protein>
    <submittedName>
        <fullName evidence="1">Uncharacterized protein</fullName>
    </submittedName>
</protein>
<sequence>NPGQSNLNASQSRHTIEKEFFANVAPWNRLDTGKVGVRSLQTRLQAILEDYIR</sequence>
<gene>
    <name evidence="1" type="ORF">K458DRAFT_318719</name>
</gene>
<evidence type="ECO:0000313" key="2">
    <source>
        <dbReference type="Proteomes" id="UP000799291"/>
    </source>
</evidence>
<evidence type="ECO:0000313" key="1">
    <source>
        <dbReference type="EMBL" id="KAF2677813.1"/>
    </source>
</evidence>
<dbReference type="Gene3D" id="3.40.50.300">
    <property type="entry name" value="P-loop containing nucleotide triphosphate hydrolases"/>
    <property type="match status" value="1"/>
</dbReference>
<dbReference type="Proteomes" id="UP000799291">
    <property type="component" value="Unassembled WGS sequence"/>
</dbReference>
<name>A0A6G1IIJ6_9PLEO</name>
<dbReference type="AlphaFoldDB" id="A0A6G1IIJ6"/>
<keyword evidence="2" id="KW-1185">Reference proteome</keyword>
<dbReference type="EMBL" id="MU005618">
    <property type="protein sequence ID" value="KAF2677813.1"/>
    <property type="molecule type" value="Genomic_DNA"/>
</dbReference>
<dbReference type="InterPro" id="IPR027417">
    <property type="entry name" value="P-loop_NTPase"/>
</dbReference>
<accession>A0A6G1IIJ6</accession>
<organism evidence="1 2">
    <name type="scientific">Lentithecium fluviatile CBS 122367</name>
    <dbReference type="NCBI Taxonomy" id="1168545"/>
    <lineage>
        <taxon>Eukaryota</taxon>
        <taxon>Fungi</taxon>
        <taxon>Dikarya</taxon>
        <taxon>Ascomycota</taxon>
        <taxon>Pezizomycotina</taxon>
        <taxon>Dothideomycetes</taxon>
        <taxon>Pleosporomycetidae</taxon>
        <taxon>Pleosporales</taxon>
        <taxon>Massarineae</taxon>
        <taxon>Lentitheciaceae</taxon>
        <taxon>Lentithecium</taxon>
    </lineage>
</organism>
<proteinExistence type="predicted"/>
<feature type="non-terminal residue" evidence="1">
    <location>
        <position position="1"/>
    </location>
</feature>
<reference evidence="1" key="1">
    <citation type="journal article" date="2020" name="Stud. Mycol.">
        <title>101 Dothideomycetes genomes: a test case for predicting lifestyles and emergence of pathogens.</title>
        <authorList>
            <person name="Haridas S."/>
            <person name="Albert R."/>
            <person name="Binder M."/>
            <person name="Bloem J."/>
            <person name="Labutti K."/>
            <person name="Salamov A."/>
            <person name="Andreopoulos B."/>
            <person name="Baker S."/>
            <person name="Barry K."/>
            <person name="Bills G."/>
            <person name="Bluhm B."/>
            <person name="Cannon C."/>
            <person name="Castanera R."/>
            <person name="Culley D."/>
            <person name="Daum C."/>
            <person name="Ezra D."/>
            <person name="Gonzalez J."/>
            <person name="Henrissat B."/>
            <person name="Kuo A."/>
            <person name="Liang C."/>
            <person name="Lipzen A."/>
            <person name="Lutzoni F."/>
            <person name="Magnuson J."/>
            <person name="Mondo S."/>
            <person name="Nolan M."/>
            <person name="Ohm R."/>
            <person name="Pangilinan J."/>
            <person name="Park H.-J."/>
            <person name="Ramirez L."/>
            <person name="Alfaro M."/>
            <person name="Sun H."/>
            <person name="Tritt A."/>
            <person name="Yoshinaga Y."/>
            <person name="Zwiers L.-H."/>
            <person name="Turgeon B."/>
            <person name="Goodwin S."/>
            <person name="Spatafora J."/>
            <person name="Crous P."/>
            <person name="Grigoriev I."/>
        </authorList>
    </citation>
    <scope>NUCLEOTIDE SEQUENCE</scope>
    <source>
        <strain evidence="1">CBS 122367</strain>
    </source>
</reference>